<name>A0A7T3FXV1_9EURY</name>
<dbReference type="OrthoDB" id="199238at2157"/>
<evidence type="ECO:0000313" key="1">
    <source>
        <dbReference type="EMBL" id="QPV62720.1"/>
    </source>
</evidence>
<protein>
    <submittedName>
        <fullName evidence="1">Uncharacterized protein</fullName>
    </submittedName>
</protein>
<dbReference type="Pfam" id="PF24366">
    <property type="entry name" value="DUF7522"/>
    <property type="match status" value="1"/>
</dbReference>
<keyword evidence="2" id="KW-1185">Reference proteome</keyword>
<sequence length="134" mass="14811">MPDERYQPLVQLIHNRAGDAFRGAVRYDADDWEPLYLRDDVATENLKDALPTITDRARANESIVPPEEYGRLGERQATVELHDRAAVLHFKESEHGGIIVSLDRDVAQGLGQFVNSCDAVLDGREPGGSASGLR</sequence>
<gene>
    <name evidence="1" type="ORF">I7X12_18645</name>
</gene>
<proteinExistence type="predicted"/>
<dbReference type="AlphaFoldDB" id="A0A7T3FXV1"/>
<accession>A0A7T3FXV1</accession>
<dbReference type="EMBL" id="CP065856">
    <property type="protein sequence ID" value="QPV62720.1"/>
    <property type="molecule type" value="Genomic_DNA"/>
</dbReference>
<evidence type="ECO:0000313" key="2">
    <source>
        <dbReference type="Proteomes" id="UP000595001"/>
    </source>
</evidence>
<organism evidence="1 2">
    <name type="scientific">Halosimplex litoreum</name>
    <dbReference type="NCBI Taxonomy" id="1198301"/>
    <lineage>
        <taxon>Archaea</taxon>
        <taxon>Methanobacteriati</taxon>
        <taxon>Methanobacteriota</taxon>
        <taxon>Stenosarchaea group</taxon>
        <taxon>Halobacteria</taxon>
        <taxon>Halobacteriales</taxon>
        <taxon>Haloarculaceae</taxon>
        <taxon>Halosimplex</taxon>
    </lineage>
</organism>
<dbReference type="InterPro" id="IPR055944">
    <property type="entry name" value="DUF7522"/>
</dbReference>
<dbReference type="RefSeq" id="WP_198061518.1">
    <property type="nucleotide sequence ID" value="NZ_CP065856.1"/>
</dbReference>
<dbReference type="KEGG" id="hlt:I7X12_18645"/>
<dbReference type="Proteomes" id="UP000595001">
    <property type="component" value="Chromosome"/>
</dbReference>
<dbReference type="GeneID" id="60590556"/>
<reference evidence="1 2" key="1">
    <citation type="submission" date="2020-12" db="EMBL/GenBank/DDBJ databases">
        <title>Halosimplex halophilum sp. nov. and Halosimplex salinum sp. nov., two new members of the genus Halosimplex.</title>
        <authorList>
            <person name="Cui H.L."/>
        </authorList>
    </citation>
    <scope>NUCLEOTIDE SEQUENCE [LARGE SCALE GENOMIC DNA]</scope>
    <source>
        <strain evidence="1 2">YGH94</strain>
    </source>
</reference>